<accession>A0A0M8PCU1</accession>
<evidence type="ECO:0000313" key="2">
    <source>
        <dbReference type="Proteomes" id="UP000037696"/>
    </source>
</evidence>
<dbReference type="AlphaFoldDB" id="A0A0M8PCU1"/>
<name>A0A0M8PCU1_9EURO</name>
<dbReference type="Proteomes" id="UP000037696">
    <property type="component" value="Unassembled WGS sequence"/>
</dbReference>
<reference evidence="1 2" key="1">
    <citation type="submission" date="2015-08" db="EMBL/GenBank/DDBJ databases">
        <title>Genome sequencing of Penicillium nordicum.</title>
        <authorList>
            <person name="Nguyen H.D."/>
            <person name="Seifert K.A."/>
        </authorList>
    </citation>
    <scope>NUCLEOTIDE SEQUENCE [LARGE SCALE GENOMIC DNA]</scope>
    <source>
        <strain evidence="1 2">DAOMC 185683</strain>
    </source>
</reference>
<evidence type="ECO:0000313" key="1">
    <source>
        <dbReference type="EMBL" id="KOS45501.1"/>
    </source>
</evidence>
<dbReference type="EMBL" id="LHQQ01000043">
    <property type="protein sequence ID" value="KOS45501.1"/>
    <property type="molecule type" value="Genomic_DNA"/>
</dbReference>
<keyword evidence="2" id="KW-1185">Reference proteome</keyword>
<protein>
    <submittedName>
        <fullName evidence="1">Uncharacterized protein</fullName>
    </submittedName>
</protein>
<organism evidence="1 2">
    <name type="scientific">Penicillium nordicum</name>
    <dbReference type="NCBI Taxonomy" id="229535"/>
    <lineage>
        <taxon>Eukaryota</taxon>
        <taxon>Fungi</taxon>
        <taxon>Dikarya</taxon>
        <taxon>Ascomycota</taxon>
        <taxon>Pezizomycotina</taxon>
        <taxon>Eurotiomycetes</taxon>
        <taxon>Eurotiomycetidae</taxon>
        <taxon>Eurotiales</taxon>
        <taxon>Aspergillaceae</taxon>
        <taxon>Penicillium</taxon>
    </lineage>
</organism>
<sequence>MITGSTCDWMEDPGIILEAFRFGIYTWLCGLLRGLVHDFAFVYQYYIESISDRYSLETYSSLYRGPAASTPVV</sequence>
<comment type="caution">
    <text evidence="1">The sequence shown here is derived from an EMBL/GenBank/DDBJ whole genome shotgun (WGS) entry which is preliminary data.</text>
</comment>
<gene>
    <name evidence="1" type="ORF">ACN38_g3585</name>
</gene>
<proteinExistence type="predicted"/>